<dbReference type="EMBL" id="BAAAZW010000013">
    <property type="protein sequence ID" value="GAA3969981.1"/>
    <property type="molecule type" value="Genomic_DNA"/>
</dbReference>
<dbReference type="NCBIfam" id="TIGR03709">
    <property type="entry name" value="PPK2_rel_1"/>
    <property type="match status" value="1"/>
</dbReference>
<keyword evidence="2 5" id="KW-0418">Kinase</keyword>
<dbReference type="PIRSF" id="PIRSF028756">
    <property type="entry name" value="PPK2_prd"/>
    <property type="match status" value="1"/>
</dbReference>
<feature type="domain" description="Polyphosphate kinase-2-related" evidence="4">
    <location>
        <begin position="39"/>
        <end position="262"/>
    </location>
</feature>
<dbReference type="SUPFAM" id="SSF52540">
    <property type="entry name" value="P-loop containing nucleoside triphosphate hydrolases"/>
    <property type="match status" value="1"/>
</dbReference>
<dbReference type="Pfam" id="PF03976">
    <property type="entry name" value="PPK2"/>
    <property type="match status" value="1"/>
</dbReference>
<dbReference type="InterPro" id="IPR022488">
    <property type="entry name" value="PPK2-related"/>
</dbReference>
<evidence type="ECO:0000313" key="5">
    <source>
        <dbReference type="EMBL" id="GAA3969981.1"/>
    </source>
</evidence>
<organism evidence="5 6">
    <name type="scientific">Gordonia caeni</name>
    <dbReference type="NCBI Taxonomy" id="1007097"/>
    <lineage>
        <taxon>Bacteria</taxon>
        <taxon>Bacillati</taxon>
        <taxon>Actinomycetota</taxon>
        <taxon>Actinomycetes</taxon>
        <taxon>Mycobacteriales</taxon>
        <taxon>Gordoniaceae</taxon>
        <taxon>Gordonia</taxon>
    </lineage>
</organism>
<accession>A0ABP7PRF1</accession>
<dbReference type="PANTHER" id="PTHR34383:SF3">
    <property type="entry name" value="POLYPHOSPHATE:AMP PHOSPHOTRANSFERASE"/>
    <property type="match status" value="1"/>
</dbReference>
<sequence length="287" mass="32151">MGKTKDAWSIDPEKSLRASTVGPIADFDPASKPGFDGDRKTGEKLLAEYGRDLSDLQERLFAEGRSGGSRSVLLVLQGMDTAGKGGIVRHVGGMMDPQGLTVRGFGKPTREELAHDFLWRIRTALPPAGKIGIFDRSHYEDVLPVRVHGLVPEAKWRGRYALINEFERELVAAGTTVIKCALVVSKAEQTKRLTKRLDRPDKYWKYDPSDIEERAHWDAYLAAYQDIFDLTDTAVAPWYVIPADSKWFSRLAIARLLRDTLDGLDLQWPPADFNVAEQQRLVAALED</sequence>
<evidence type="ECO:0000256" key="3">
    <source>
        <dbReference type="SAM" id="MobiDB-lite"/>
    </source>
</evidence>
<dbReference type="RefSeq" id="WP_344785765.1">
    <property type="nucleotide sequence ID" value="NZ_BAAAZW010000013.1"/>
</dbReference>
<dbReference type="GO" id="GO:0016301">
    <property type="term" value="F:kinase activity"/>
    <property type="evidence" value="ECO:0007669"/>
    <property type="project" value="UniProtKB-KW"/>
</dbReference>
<dbReference type="InterPro" id="IPR022300">
    <property type="entry name" value="PPK2-rel_1"/>
</dbReference>
<reference evidence="6" key="1">
    <citation type="journal article" date="2019" name="Int. J. Syst. Evol. Microbiol.">
        <title>The Global Catalogue of Microorganisms (GCM) 10K type strain sequencing project: providing services to taxonomists for standard genome sequencing and annotation.</title>
        <authorList>
            <consortium name="The Broad Institute Genomics Platform"/>
            <consortium name="The Broad Institute Genome Sequencing Center for Infectious Disease"/>
            <person name="Wu L."/>
            <person name="Ma J."/>
        </authorList>
    </citation>
    <scope>NUCLEOTIDE SEQUENCE [LARGE SCALE GENOMIC DNA]</scope>
    <source>
        <strain evidence="6">JCM 16923</strain>
    </source>
</reference>
<gene>
    <name evidence="5" type="ORF">GCM10022231_34150</name>
</gene>
<evidence type="ECO:0000256" key="2">
    <source>
        <dbReference type="ARBA" id="ARBA00022777"/>
    </source>
</evidence>
<dbReference type="Proteomes" id="UP001418444">
    <property type="component" value="Unassembled WGS sequence"/>
</dbReference>
<keyword evidence="6" id="KW-1185">Reference proteome</keyword>
<comment type="caution">
    <text evidence="5">The sequence shown here is derived from an EMBL/GenBank/DDBJ whole genome shotgun (WGS) entry which is preliminary data.</text>
</comment>
<evidence type="ECO:0000256" key="1">
    <source>
        <dbReference type="ARBA" id="ARBA00022679"/>
    </source>
</evidence>
<dbReference type="InterPro" id="IPR027417">
    <property type="entry name" value="P-loop_NTPase"/>
</dbReference>
<dbReference type="InterPro" id="IPR016898">
    <property type="entry name" value="Polyphosphate_phosphotransfera"/>
</dbReference>
<evidence type="ECO:0000259" key="4">
    <source>
        <dbReference type="Pfam" id="PF03976"/>
    </source>
</evidence>
<dbReference type="Gene3D" id="3.40.50.300">
    <property type="entry name" value="P-loop containing nucleotide triphosphate hydrolases"/>
    <property type="match status" value="1"/>
</dbReference>
<name>A0ABP7PRF1_9ACTN</name>
<evidence type="ECO:0000313" key="6">
    <source>
        <dbReference type="Proteomes" id="UP001418444"/>
    </source>
</evidence>
<keyword evidence="1" id="KW-0808">Transferase</keyword>
<feature type="region of interest" description="Disordered" evidence="3">
    <location>
        <begin position="19"/>
        <end position="38"/>
    </location>
</feature>
<proteinExistence type="predicted"/>
<protein>
    <submittedName>
        <fullName evidence="5">Polyphosphate kinase 2 family protein</fullName>
    </submittedName>
</protein>
<dbReference type="PANTHER" id="PTHR34383">
    <property type="entry name" value="POLYPHOSPHATE:AMP PHOSPHOTRANSFERASE-RELATED"/>
    <property type="match status" value="1"/>
</dbReference>